<feature type="non-terminal residue" evidence="1">
    <location>
        <position position="35"/>
    </location>
</feature>
<proteinExistence type="predicted"/>
<organism evidence="1">
    <name type="scientific">marine sediment metagenome</name>
    <dbReference type="NCBI Taxonomy" id="412755"/>
    <lineage>
        <taxon>unclassified sequences</taxon>
        <taxon>metagenomes</taxon>
        <taxon>ecological metagenomes</taxon>
    </lineage>
</organism>
<dbReference type="EMBL" id="BARU01008896">
    <property type="protein sequence ID" value="GAH45977.1"/>
    <property type="molecule type" value="Genomic_DNA"/>
</dbReference>
<reference evidence="1" key="1">
    <citation type="journal article" date="2014" name="Front. Microbiol.">
        <title>High frequency of phylogenetically diverse reductive dehalogenase-homologous genes in deep subseafloor sedimentary metagenomes.</title>
        <authorList>
            <person name="Kawai M."/>
            <person name="Futagami T."/>
            <person name="Toyoda A."/>
            <person name="Takaki Y."/>
            <person name="Nishi S."/>
            <person name="Hori S."/>
            <person name="Arai W."/>
            <person name="Tsubouchi T."/>
            <person name="Morono Y."/>
            <person name="Uchiyama I."/>
            <person name="Ito T."/>
            <person name="Fujiyama A."/>
            <person name="Inagaki F."/>
            <person name="Takami H."/>
        </authorList>
    </citation>
    <scope>NUCLEOTIDE SEQUENCE</scope>
    <source>
        <strain evidence="1">Expedition CK06-06</strain>
    </source>
</reference>
<comment type="caution">
    <text evidence="1">The sequence shown here is derived from an EMBL/GenBank/DDBJ whole genome shotgun (WGS) entry which is preliminary data.</text>
</comment>
<accession>X1FM07</accession>
<gene>
    <name evidence="1" type="ORF">S03H2_17279</name>
</gene>
<dbReference type="AlphaFoldDB" id="X1FM07"/>
<evidence type="ECO:0000313" key="1">
    <source>
        <dbReference type="EMBL" id="GAH45977.1"/>
    </source>
</evidence>
<protein>
    <submittedName>
        <fullName evidence="1">Uncharacterized protein</fullName>
    </submittedName>
</protein>
<name>X1FM07_9ZZZZ</name>
<sequence>MISNYIIIETDLNRMYNLRSEEIMYTLENCFERYL</sequence>